<reference evidence="2" key="1">
    <citation type="journal article" date="2019" name="Sci. Rep.">
        <title>Draft genome of Tanacetum cinerariifolium, the natural source of mosquito coil.</title>
        <authorList>
            <person name="Yamashiro T."/>
            <person name="Shiraishi A."/>
            <person name="Satake H."/>
            <person name="Nakayama K."/>
        </authorList>
    </citation>
    <scope>NUCLEOTIDE SEQUENCE</scope>
</reference>
<evidence type="ECO:0000313" key="2">
    <source>
        <dbReference type="EMBL" id="GFD25378.1"/>
    </source>
</evidence>
<organism evidence="2">
    <name type="scientific">Tanacetum cinerariifolium</name>
    <name type="common">Dalmatian daisy</name>
    <name type="synonym">Chrysanthemum cinerariifolium</name>
    <dbReference type="NCBI Taxonomy" id="118510"/>
    <lineage>
        <taxon>Eukaryota</taxon>
        <taxon>Viridiplantae</taxon>
        <taxon>Streptophyta</taxon>
        <taxon>Embryophyta</taxon>
        <taxon>Tracheophyta</taxon>
        <taxon>Spermatophyta</taxon>
        <taxon>Magnoliopsida</taxon>
        <taxon>eudicotyledons</taxon>
        <taxon>Gunneridae</taxon>
        <taxon>Pentapetalae</taxon>
        <taxon>asterids</taxon>
        <taxon>campanulids</taxon>
        <taxon>Asterales</taxon>
        <taxon>Asteraceae</taxon>
        <taxon>Asteroideae</taxon>
        <taxon>Anthemideae</taxon>
        <taxon>Anthemidinae</taxon>
        <taxon>Tanacetum</taxon>
    </lineage>
</organism>
<dbReference type="EMBL" id="BKCJ011360276">
    <property type="protein sequence ID" value="GFD25378.1"/>
    <property type="molecule type" value="Genomic_DNA"/>
</dbReference>
<comment type="caution">
    <text evidence="2">The sequence shown here is derived from an EMBL/GenBank/DDBJ whole genome shotgun (WGS) entry which is preliminary data.</text>
</comment>
<gene>
    <name evidence="2" type="ORF">Tci_897347</name>
</gene>
<feature type="compositionally biased region" description="Acidic residues" evidence="1">
    <location>
        <begin position="49"/>
        <end position="63"/>
    </location>
</feature>
<dbReference type="AlphaFoldDB" id="A0A699UVI5"/>
<protein>
    <submittedName>
        <fullName evidence="2">Uncharacterized protein</fullName>
    </submittedName>
</protein>
<evidence type="ECO:0000256" key="1">
    <source>
        <dbReference type="SAM" id="MobiDB-lite"/>
    </source>
</evidence>
<feature type="non-terminal residue" evidence="2">
    <location>
        <position position="133"/>
    </location>
</feature>
<feature type="non-terminal residue" evidence="2">
    <location>
        <position position="1"/>
    </location>
</feature>
<accession>A0A699UVI5</accession>
<sequence>DKIAQDIEITKLKQRVRRLEKKRKLKASGFKRLRKVGTAQRVESSADTVIDDQEDETDEAEPAEVEEVLEVVTATKLMIEVVTTSTTTITDALVPKASALRKRRGVIIQDPKEAATASLSMQSKVKSIDKTKG</sequence>
<feature type="region of interest" description="Disordered" evidence="1">
    <location>
        <begin position="38"/>
        <end position="63"/>
    </location>
</feature>
<proteinExistence type="predicted"/>
<name>A0A699UVI5_TANCI</name>